<name>A0A6P1T0N0_9RHOB</name>
<feature type="transmembrane region" description="Helical" evidence="7">
    <location>
        <begin position="21"/>
        <end position="38"/>
    </location>
</feature>
<evidence type="ECO:0000256" key="1">
    <source>
        <dbReference type="ARBA" id="ARBA00004651"/>
    </source>
</evidence>
<evidence type="ECO:0000256" key="4">
    <source>
        <dbReference type="ARBA" id="ARBA00022692"/>
    </source>
</evidence>
<evidence type="ECO:0000256" key="6">
    <source>
        <dbReference type="ARBA" id="ARBA00023136"/>
    </source>
</evidence>
<dbReference type="PANTHER" id="PTHR30250:SF10">
    <property type="entry name" value="LIPOPOLYSACCHARIDE BIOSYNTHESIS PROTEIN WZXC"/>
    <property type="match status" value="1"/>
</dbReference>
<keyword evidence="6 7" id="KW-0472">Membrane</keyword>
<feature type="transmembrane region" description="Helical" evidence="7">
    <location>
        <begin position="331"/>
        <end position="354"/>
    </location>
</feature>
<proteinExistence type="inferred from homology"/>
<dbReference type="RefSeq" id="WP_161860643.1">
    <property type="nucleotide sequence ID" value="NZ_CP046620.1"/>
</dbReference>
<accession>A0A6P1T0N0</accession>
<reference evidence="8 9" key="1">
    <citation type="submission" date="2019-12" db="EMBL/GenBank/DDBJ databases">
        <title>Complete genome sequence of Algicella marina strain 9Alg 56(T) isolated from the red alga Tichocarpus crinitus.</title>
        <authorList>
            <person name="Kim S.-G."/>
            <person name="Nedashkovskaya O.I."/>
        </authorList>
    </citation>
    <scope>NUCLEOTIDE SEQUENCE [LARGE SCALE GENOMIC DNA]</scope>
    <source>
        <strain evidence="8 9">9Alg 56</strain>
    </source>
</reference>
<sequence>MSRLASILKDNSLFARAMRSSFWTIFGYGTSQILRLASNLILTRILFPEAFGLMALVMVVMQGLTNFSDVGINTSIQQNKRGDDEDFLNTAWTLNVIRGLLLWLLTVLVAVPIANFYEEPQLAQLIPVAGAILVIQGFFPTRLESANRHLNLGRVTLLEMAIQIIGIVATVLFAWLLQSVWALVIGGIVGAVSKILISNVFVPGTSNRFRWERDAVRDLVGFGKWIFLSTAFGFILSQGDKIVLAKYLTLSNLGVYNIGYFLASFPLLLATSVAWRILIPIYRERPPGASAENFRGVRKMRFALTGGIVSMLIVAGFVGVPLVHLLYDSRYYAAGAMVVGIAVMQIPMVIIMSYDQAVLAAGESRYYAALVFAKAVLQIGGLILGIHYFGLLGGIAGQAIGIVLVYPMVIWLTRRAGAWDPLHDGVFAAVGLLFGGLIVWTNHADLLTLLDIGS</sequence>
<keyword evidence="9" id="KW-1185">Reference proteome</keyword>
<dbReference type="Pfam" id="PF13440">
    <property type="entry name" value="Polysacc_synt_3"/>
    <property type="match status" value="1"/>
</dbReference>
<evidence type="ECO:0000313" key="8">
    <source>
        <dbReference type="EMBL" id="QHQ34072.1"/>
    </source>
</evidence>
<evidence type="ECO:0000256" key="2">
    <source>
        <dbReference type="ARBA" id="ARBA00007430"/>
    </source>
</evidence>
<evidence type="ECO:0000256" key="7">
    <source>
        <dbReference type="SAM" id="Phobius"/>
    </source>
</evidence>
<dbReference type="Proteomes" id="UP000464495">
    <property type="component" value="Chromosome"/>
</dbReference>
<feature type="transmembrane region" description="Helical" evidence="7">
    <location>
        <begin position="50"/>
        <end position="72"/>
    </location>
</feature>
<dbReference type="AlphaFoldDB" id="A0A6P1T0N0"/>
<evidence type="ECO:0000256" key="5">
    <source>
        <dbReference type="ARBA" id="ARBA00022989"/>
    </source>
</evidence>
<dbReference type="PANTHER" id="PTHR30250">
    <property type="entry name" value="PST FAMILY PREDICTED COLANIC ACID TRANSPORTER"/>
    <property type="match status" value="1"/>
</dbReference>
<feature type="transmembrane region" description="Helical" evidence="7">
    <location>
        <begin position="258"/>
        <end position="282"/>
    </location>
</feature>
<dbReference type="InterPro" id="IPR050833">
    <property type="entry name" value="Poly_Biosynth_Transport"/>
</dbReference>
<protein>
    <submittedName>
        <fullName evidence="8">Oligosaccharide flippase family protein</fullName>
    </submittedName>
</protein>
<dbReference type="GO" id="GO:0005886">
    <property type="term" value="C:plasma membrane"/>
    <property type="evidence" value="ECO:0007669"/>
    <property type="project" value="UniProtKB-SubCell"/>
</dbReference>
<comment type="similarity">
    <text evidence="2">Belongs to the polysaccharide synthase family.</text>
</comment>
<comment type="subcellular location">
    <subcellularLocation>
        <location evidence="1">Cell membrane</location>
        <topology evidence="1">Multi-pass membrane protein</topology>
    </subcellularLocation>
</comment>
<keyword evidence="3" id="KW-1003">Cell membrane</keyword>
<keyword evidence="4 7" id="KW-0812">Transmembrane</keyword>
<feature type="transmembrane region" description="Helical" evidence="7">
    <location>
        <begin position="395"/>
        <end position="413"/>
    </location>
</feature>
<feature type="transmembrane region" description="Helical" evidence="7">
    <location>
        <begin position="181"/>
        <end position="202"/>
    </location>
</feature>
<evidence type="ECO:0000313" key="9">
    <source>
        <dbReference type="Proteomes" id="UP000464495"/>
    </source>
</evidence>
<keyword evidence="5 7" id="KW-1133">Transmembrane helix</keyword>
<organism evidence="8 9">
    <name type="scientific">Algicella marina</name>
    <dbReference type="NCBI Taxonomy" id="2683284"/>
    <lineage>
        <taxon>Bacteria</taxon>
        <taxon>Pseudomonadati</taxon>
        <taxon>Pseudomonadota</taxon>
        <taxon>Alphaproteobacteria</taxon>
        <taxon>Rhodobacterales</taxon>
        <taxon>Paracoccaceae</taxon>
        <taxon>Algicella</taxon>
    </lineage>
</organism>
<feature type="transmembrane region" description="Helical" evidence="7">
    <location>
        <begin position="366"/>
        <end position="389"/>
    </location>
</feature>
<feature type="transmembrane region" description="Helical" evidence="7">
    <location>
        <begin position="222"/>
        <end position="238"/>
    </location>
</feature>
<dbReference type="KEGG" id="amaq:GO499_02165"/>
<dbReference type="EMBL" id="CP046620">
    <property type="protein sequence ID" value="QHQ34072.1"/>
    <property type="molecule type" value="Genomic_DNA"/>
</dbReference>
<feature type="transmembrane region" description="Helical" evidence="7">
    <location>
        <begin position="155"/>
        <end position="175"/>
    </location>
</feature>
<feature type="transmembrane region" description="Helical" evidence="7">
    <location>
        <begin position="122"/>
        <end position="143"/>
    </location>
</feature>
<gene>
    <name evidence="8" type="ORF">GO499_02165</name>
</gene>
<evidence type="ECO:0000256" key="3">
    <source>
        <dbReference type="ARBA" id="ARBA00022475"/>
    </source>
</evidence>
<feature type="transmembrane region" description="Helical" evidence="7">
    <location>
        <begin position="92"/>
        <end position="116"/>
    </location>
</feature>
<feature type="transmembrane region" description="Helical" evidence="7">
    <location>
        <begin position="425"/>
        <end position="444"/>
    </location>
</feature>
<feature type="transmembrane region" description="Helical" evidence="7">
    <location>
        <begin position="302"/>
        <end position="325"/>
    </location>
</feature>